<dbReference type="EMBL" id="GADI01004495">
    <property type="protein sequence ID" value="JAA69313.1"/>
    <property type="molecule type" value="mRNA"/>
</dbReference>
<feature type="region of interest" description="Disordered" evidence="1">
    <location>
        <begin position="20"/>
        <end position="91"/>
    </location>
</feature>
<name>A0A0K8REM4_IXORI</name>
<proteinExistence type="evidence at transcript level"/>
<evidence type="ECO:0000313" key="3">
    <source>
        <dbReference type="EMBL" id="JAA69313.1"/>
    </source>
</evidence>
<feature type="chain" id="PRO_5005517766" evidence="2">
    <location>
        <begin position="19"/>
        <end position="91"/>
    </location>
</feature>
<reference evidence="3" key="1">
    <citation type="submission" date="2012-12" db="EMBL/GenBank/DDBJ databases">
        <title>Identification and characterization of a phenylalanine ammonia-lyase gene family in Isatis indigotica Fort.</title>
        <authorList>
            <person name="Liu Q."/>
            <person name="Chen J."/>
            <person name="Zhou X."/>
            <person name="Di P."/>
            <person name="Xiao Y."/>
            <person name="Xuan H."/>
            <person name="Zhang L."/>
            <person name="Chen W."/>
        </authorList>
    </citation>
    <scope>NUCLEOTIDE SEQUENCE</scope>
    <source>
        <tissue evidence="3">Salivary gland</tissue>
    </source>
</reference>
<evidence type="ECO:0000256" key="1">
    <source>
        <dbReference type="SAM" id="MobiDB-lite"/>
    </source>
</evidence>
<accession>A0A0K8REM4</accession>
<feature type="signal peptide" evidence="2">
    <location>
        <begin position="1"/>
        <end position="18"/>
    </location>
</feature>
<protein>
    <submittedName>
        <fullName evidence="3">Putative ixodes 8-cys protein</fullName>
    </submittedName>
</protein>
<keyword evidence="2" id="KW-0732">Signal</keyword>
<organism evidence="3">
    <name type="scientific">Ixodes ricinus</name>
    <name type="common">Common tick</name>
    <name type="synonym">Acarus ricinus</name>
    <dbReference type="NCBI Taxonomy" id="34613"/>
    <lineage>
        <taxon>Eukaryota</taxon>
        <taxon>Metazoa</taxon>
        <taxon>Ecdysozoa</taxon>
        <taxon>Arthropoda</taxon>
        <taxon>Chelicerata</taxon>
        <taxon>Arachnida</taxon>
        <taxon>Acari</taxon>
        <taxon>Parasitiformes</taxon>
        <taxon>Ixodida</taxon>
        <taxon>Ixodoidea</taxon>
        <taxon>Ixodidae</taxon>
        <taxon>Ixodinae</taxon>
        <taxon>Ixodes</taxon>
    </lineage>
</organism>
<sequence>MFKLKFFILLVLAGLCFGDSSGSETEESPDGAESSVGNSQESGPPGPGPEDKGKGKFVGQIGGKVTLKNQKNGETTDSKEMKKIRVTTNNL</sequence>
<dbReference type="AlphaFoldDB" id="A0A0K8REM4"/>
<evidence type="ECO:0000256" key="2">
    <source>
        <dbReference type="SAM" id="SignalP"/>
    </source>
</evidence>
<feature type="compositionally biased region" description="Basic and acidic residues" evidence="1">
    <location>
        <begin position="74"/>
        <end position="83"/>
    </location>
</feature>